<gene>
    <name evidence="1" type="ORF">ACFQ3W_12515</name>
</gene>
<reference evidence="2" key="1">
    <citation type="journal article" date="2019" name="Int. J. Syst. Evol. Microbiol.">
        <title>The Global Catalogue of Microorganisms (GCM) 10K type strain sequencing project: providing services to taxonomists for standard genome sequencing and annotation.</title>
        <authorList>
            <consortium name="The Broad Institute Genomics Platform"/>
            <consortium name="The Broad Institute Genome Sequencing Center for Infectious Disease"/>
            <person name="Wu L."/>
            <person name="Ma J."/>
        </authorList>
    </citation>
    <scope>NUCLEOTIDE SEQUENCE [LARGE SCALE GENOMIC DNA]</scope>
    <source>
        <strain evidence="2">CCUG 59189</strain>
    </source>
</reference>
<keyword evidence="2" id="KW-1185">Reference proteome</keyword>
<dbReference type="Proteomes" id="UP001597262">
    <property type="component" value="Unassembled WGS sequence"/>
</dbReference>
<proteinExistence type="predicted"/>
<evidence type="ECO:0000313" key="1">
    <source>
        <dbReference type="EMBL" id="MFD1177110.1"/>
    </source>
</evidence>
<organism evidence="1 2">
    <name type="scientific">Paenibacillus puldeungensis</name>
    <dbReference type="NCBI Taxonomy" id="696536"/>
    <lineage>
        <taxon>Bacteria</taxon>
        <taxon>Bacillati</taxon>
        <taxon>Bacillota</taxon>
        <taxon>Bacilli</taxon>
        <taxon>Bacillales</taxon>
        <taxon>Paenibacillaceae</taxon>
        <taxon>Paenibacillus</taxon>
    </lineage>
</organism>
<name>A0ABW3RZF4_9BACL</name>
<protein>
    <submittedName>
        <fullName evidence="1">Uncharacterized protein</fullName>
    </submittedName>
</protein>
<dbReference type="EMBL" id="JBHTLM010000008">
    <property type="protein sequence ID" value="MFD1177110.1"/>
    <property type="molecule type" value="Genomic_DNA"/>
</dbReference>
<comment type="caution">
    <text evidence="1">The sequence shown here is derived from an EMBL/GenBank/DDBJ whole genome shotgun (WGS) entry which is preliminary data.</text>
</comment>
<dbReference type="RefSeq" id="WP_379319562.1">
    <property type="nucleotide sequence ID" value="NZ_JBHTLM010000008.1"/>
</dbReference>
<sequence length="76" mass="8613">MATKKPLSKGTAHFHIPADPLRLKAEEIKDRHSKRGVASLKSKEVTLEMLYELLGDILDQQAILATRLDSFVKEKR</sequence>
<accession>A0ABW3RZF4</accession>
<evidence type="ECO:0000313" key="2">
    <source>
        <dbReference type="Proteomes" id="UP001597262"/>
    </source>
</evidence>